<evidence type="ECO:0000313" key="1">
    <source>
        <dbReference type="EMBL" id="GCF93615.1"/>
    </source>
</evidence>
<comment type="caution">
    <text evidence="1">The sequence shown here is derived from an EMBL/GenBank/DDBJ whole genome shotgun (WGS) entry which is preliminary data.</text>
</comment>
<dbReference type="Proteomes" id="UP000290567">
    <property type="component" value="Unassembled WGS sequence"/>
</dbReference>
<dbReference type="OrthoDB" id="2183270at2"/>
<sequence>MKSAQDLYQFAQTHQIHFNAKEKKGVSLFEKFLTASPTINYTFSFIGFHKYESFKNHEGLTAYAISGNTLYAVSQRNHYTYNLYHCQKITGQKRINGIKLTLAFPKEIFKIDLGFADGDLVVAALEQSRKNS</sequence>
<dbReference type="AlphaFoldDB" id="A0A4P5P6Q5"/>
<organism evidence="1 2">
    <name type="scientific">Enterococcus florum</name>
    <dbReference type="NCBI Taxonomy" id="2480627"/>
    <lineage>
        <taxon>Bacteria</taxon>
        <taxon>Bacillati</taxon>
        <taxon>Bacillota</taxon>
        <taxon>Bacilli</taxon>
        <taxon>Lactobacillales</taxon>
        <taxon>Enterococcaceae</taxon>
        <taxon>Enterococcus</taxon>
    </lineage>
</organism>
<accession>A0A4P5P6Q5</accession>
<dbReference type="RefSeq" id="WP_146622071.1">
    <property type="nucleotide sequence ID" value="NZ_BJCC01000012.1"/>
</dbReference>
<evidence type="ECO:0000313" key="2">
    <source>
        <dbReference type="Proteomes" id="UP000290567"/>
    </source>
</evidence>
<keyword evidence="2" id="KW-1185">Reference proteome</keyword>
<protein>
    <recommendedName>
        <fullName evidence="3">YokE-like PH domain-containing protein</fullName>
    </recommendedName>
</protein>
<evidence type="ECO:0008006" key="3">
    <source>
        <dbReference type="Google" id="ProtNLM"/>
    </source>
</evidence>
<name>A0A4P5P6Q5_9ENTE</name>
<dbReference type="EMBL" id="BJCC01000012">
    <property type="protein sequence ID" value="GCF93615.1"/>
    <property type="molecule type" value="Genomic_DNA"/>
</dbReference>
<reference evidence="2" key="1">
    <citation type="submission" date="2019-02" db="EMBL/GenBank/DDBJ databases">
        <title>Draft genome sequence of Enterococcus sp. Gos25-1.</title>
        <authorList>
            <person name="Tanaka N."/>
            <person name="Shiwa Y."/>
            <person name="Fujita N."/>
        </authorList>
    </citation>
    <scope>NUCLEOTIDE SEQUENCE [LARGE SCALE GENOMIC DNA]</scope>
    <source>
        <strain evidence="2">Gos25-1</strain>
    </source>
</reference>
<gene>
    <name evidence="1" type="ORF">NRIC_15060</name>
</gene>
<proteinExistence type="predicted"/>